<keyword evidence="3" id="KW-0560">Oxidoreductase</keyword>
<evidence type="ECO:0000256" key="1">
    <source>
        <dbReference type="ARBA" id="ARBA00022630"/>
    </source>
</evidence>
<evidence type="ECO:0000256" key="2">
    <source>
        <dbReference type="ARBA" id="ARBA00022827"/>
    </source>
</evidence>
<evidence type="ECO:0000256" key="3">
    <source>
        <dbReference type="ARBA" id="ARBA00023002"/>
    </source>
</evidence>
<dbReference type="InterPro" id="IPR036683">
    <property type="entry name" value="CO_DH_flav_C_dom_sf"/>
</dbReference>
<dbReference type="GO" id="GO:0016491">
    <property type="term" value="F:oxidoreductase activity"/>
    <property type="evidence" value="ECO:0007669"/>
    <property type="project" value="UniProtKB-KW"/>
</dbReference>
<evidence type="ECO:0000313" key="5">
    <source>
        <dbReference type="EMBL" id="MXP23412.1"/>
    </source>
</evidence>
<sequence length="292" mass="30670">MKPAAFEYHAPSTVEEVVDLLAEHGDEAKLLAGGQSLVPLMSLRLSQPEHLIDINGVAELSSVNCTDGRVAIGSITRQRQVETSHEVARVAPVLPAALRHIGHATIRNRGTVGGSIAHADPSSELPAMLLATDGAVIARSSSGSRTIPAADLFENFLTTTIEPTELITTVVVPCSPAKTGWSVREFSRRSGDFAIVGAVAGISLDQAHTTVTHASISLFGVGSKPVRAAVAEKEILGQTASPSLWDDAAAAAASEIDPPSDVHGSAAYRRQLMKTVLRQCLTEAYDRSGVSR</sequence>
<keyword evidence="1" id="KW-0285">Flavoprotein</keyword>
<dbReference type="InterPro" id="IPR051312">
    <property type="entry name" value="Diverse_Substr_Oxidored"/>
</dbReference>
<dbReference type="PANTHER" id="PTHR42659">
    <property type="entry name" value="XANTHINE DEHYDROGENASE SUBUNIT C-RELATED"/>
    <property type="match status" value="1"/>
</dbReference>
<accession>A0A6L7GVA1</accession>
<protein>
    <submittedName>
        <fullName evidence="5">Xanthine dehydrogenase family protein subunit M</fullName>
    </submittedName>
</protein>
<dbReference type="InterPro" id="IPR002346">
    <property type="entry name" value="Mopterin_DH_FAD-bd"/>
</dbReference>
<comment type="caution">
    <text evidence="5">The sequence shown here is derived from an EMBL/GenBank/DDBJ whole genome shotgun (WGS) entry which is preliminary data.</text>
</comment>
<gene>
    <name evidence="5" type="ORF">GIY30_18905</name>
</gene>
<dbReference type="SUPFAM" id="SSF55447">
    <property type="entry name" value="CO dehydrogenase flavoprotein C-terminal domain-like"/>
    <property type="match status" value="1"/>
</dbReference>
<dbReference type="RefSeq" id="WP_160903576.1">
    <property type="nucleotide sequence ID" value="NZ_CP102850.1"/>
</dbReference>
<dbReference type="Pfam" id="PF03450">
    <property type="entry name" value="CO_deh_flav_C"/>
    <property type="match status" value="1"/>
</dbReference>
<dbReference type="InterPro" id="IPR016166">
    <property type="entry name" value="FAD-bd_PCMH"/>
</dbReference>
<dbReference type="InterPro" id="IPR005107">
    <property type="entry name" value="CO_DH_flav_C"/>
</dbReference>
<dbReference type="Pfam" id="PF00941">
    <property type="entry name" value="FAD_binding_5"/>
    <property type="match status" value="1"/>
</dbReference>
<reference evidence="5 6" key="1">
    <citation type="submission" date="2019-11" db="EMBL/GenBank/DDBJ databases">
        <title>Gordonia sp. nov., a novel actinobacterium isolated from mangrove soil in Hainan.</title>
        <authorList>
            <person name="Huang X."/>
            <person name="Xie Y."/>
            <person name="Chu X."/>
            <person name="Xiao K."/>
        </authorList>
    </citation>
    <scope>NUCLEOTIDE SEQUENCE [LARGE SCALE GENOMIC DNA]</scope>
    <source>
        <strain evidence="5 6">HNM0687</strain>
    </source>
</reference>
<dbReference type="GO" id="GO:0071949">
    <property type="term" value="F:FAD binding"/>
    <property type="evidence" value="ECO:0007669"/>
    <property type="project" value="InterPro"/>
</dbReference>
<dbReference type="InterPro" id="IPR016169">
    <property type="entry name" value="FAD-bd_PCMH_sub2"/>
</dbReference>
<name>A0A6L7GVA1_9ACTN</name>
<feature type="domain" description="FAD-binding PCMH-type" evidence="4">
    <location>
        <begin position="1"/>
        <end position="177"/>
    </location>
</feature>
<dbReference type="EMBL" id="WMBR01000005">
    <property type="protein sequence ID" value="MXP23412.1"/>
    <property type="molecule type" value="Genomic_DNA"/>
</dbReference>
<dbReference type="PROSITE" id="PS51387">
    <property type="entry name" value="FAD_PCMH"/>
    <property type="match status" value="1"/>
</dbReference>
<keyword evidence="6" id="KW-1185">Reference proteome</keyword>
<dbReference type="InterPro" id="IPR016167">
    <property type="entry name" value="FAD-bd_PCMH_sub1"/>
</dbReference>
<proteinExistence type="predicted"/>
<dbReference type="Proteomes" id="UP000475545">
    <property type="component" value="Unassembled WGS sequence"/>
</dbReference>
<dbReference type="SUPFAM" id="SSF56176">
    <property type="entry name" value="FAD-binding/transporter-associated domain-like"/>
    <property type="match status" value="1"/>
</dbReference>
<organism evidence="5 6">
    <name type="scientific">Gordonia mangrovi</name>
    <dbReference type="NCBI Taxonomy" id="2665643"/>
    <lineage>
        <taxon>Bacteria</taxon>
        <taxon>Bacillati</taxon>
        <taxon>Actinomycetota</taxon>
        <taxon>Actinomycetes</taxon>
        <taxon>Mycobacteriales</taxon>
        <taxon>Gordoniaceae</taxon>
        <taxon>Gordonia</taxon>
    </lineage>
</organism>
<evidence type="ECO:0000259" key="4">
    <source>
        <dbReference type="PROSITE" id="PS51387"/>
    </source>
</evidence>
<dbReference type="PANTHER" id="PTHR42659:SF2">
    <property type="entry name" value="XANTHINE DEHYDROGENASE SUBUNIT C-RELATED"/>
    <property type="match status" value="1"/>
</dbReference>
<dbReference type="InterPro" id="IPR036318">
    <property type="entry name" value="FAD-bd_PCMH-like_sf"/>
</dbReference>
<dbReference type="Gene3D" id="3.30.43.10">
    <property type="entry name" value="Uridine Diphospho-n-acetylenolpyruvylglucosamine Reductase, domain 2"/>
    <property type="match status" value="1"/>
</dbReference>
<dbReference type="Gene3D" id="3.30.390.50">
    <property type="entry name" value="CO dehydrogenase flavoprotein, C-terminal domain"/>
    <property type="match status" value="1"/>
</dbReference>
<evidence type="ECO:0000313" key="6">
    <source>
        <dbReference type="Proteomes" id="UP000475545"/>
    </source>
</evidence>
<dbReference type="AlphaFoldDB" id="A0A6L7GVA1"/>
<keyword evidence="2" id="KW-0274">FAD</keyword>
<dbReference type="Gene3D" id="3.30.465.10">
    <property type="match status" value="1"/>
</dbReference>
<dbReference type="SMART" id="SM01092">
    <property type="entry name" value="CO_deh_flav_C"/>
    <property type="match status" value="1"/>
</dbReference>